<keyword evidence="3" id="KW-1185">Reference proteome</keyword>
<dbReference type="Proteomes" id="UP001017257">
    <property type="component" value="Chromosome"/>
</dbReference>
<proteinExistence type="predicted"/>
<organism evidence="2 3">
    <name type="scientific">Microvirga terrae</name>
    <dbReference type="NCBI Taxonomy" id="2740529"/>
    <lineage>
        <taxon>Bacteria</taxon>
        <taxon>Pseudomonadati</taxon>
        <taxon>Pseudomonadota</taxon>
        <taxon>Alphaproteobacteria</taxon>
        <taxon>Hyphomicrobiales</taxon>
        <taxon>Methylobacteriaceae</taxon>
        <taxon>Microvirga</taxon>
    </lineage>
</organism>
<evidence type="ECO:0000313" key="3">
    <source>
        <dbReference type="Proteomes" id="UP001017257"/>
    </source>
</evidence>
<evidence type="ECO:0000313" key="2">
    <source>
        <dbReference type="EMBL" id="UVF17896.1"/>
    </source>
</evidence>
<protein>
    <submittedName>
        <fullName evidence="2">Uncharacterized protein</fullName>
    </submittedName>
</protein>
<sequence length="64" mass="6904">MTDVKATDDRSHQDLDAGSIRHEGRTAPSLADVAAPVVLTIDDLAFATGGLLTRKVNEYEGQHR</sequence>
<evidence type="ECO:0000256" key="1">
    <source>
        <dbReference type="SAM" id="MobiDB-lite"/>
    </source>
</evidence>
<accession>A0ABY5RL01</accession>
<gene>
    <name evidence="2" type="ORF">HPT29_015360</name>
</gene>
<dbReference type="RefSeq" id="WP_173948223.1">
    <property type="nucleotide sequence ID" value="NZ_CP102845.1"/>
</dbReference>
<name>A0ABY5RL01_9HYPH</name>
<feature type="region of interest" description="Disordered" evidence="1">
    <location>
        <begin position="1"/>
        <end position="25"/>
    </location>
</feature>
<reference evidence="2" key="1">
    <citation type="submission" date="2022-08" db="EMBL/GenBank/DDBJ databases">
        <title>Microvirga terrae sp. nov., isolated from soil.</title>
        <authorList>
            <person name="Kim K.H."/>
            <person name="Seo Y.L."/>
            <person name="Kim J.M."/>
            <person name="Lee J.K."/>
            <person name="Han D.M."/>
            <person name="Jeon C.O."/>
        </authorList>
    </citation>
    <scope>NUCLEOTIDE SEQUENCE</scope>
    <source>
        <strain evidence="2">R24</strain>
    </source>
</reference>
<dbReference type="EMBL" id="CP102845">
    <property type="protein sequence ID" value="UVF17896.1"/>
    <property type="molecule type" value="Genomic_DNA"/>
</dbReference>